<dbReference type="Proteomes" id="UP000199280">
    <property type="component" value="Unassembled WGS sequence"/>
</dbReference>
<dbReference type="PROSITE" id="PS50943">
    <property type="entry name" value="HTH_CROC1"/>
    <property type="match status" value="1"/>
</dbReference>
<dbReference type="Proteomes" id="UP000076878">
    <property type="component" value="Unassembled WGS sequence"/>
</dbReference>
<dbReference type="AlphaFoldDB" id="A0A143YHQ7"/>
<dbReference type="OrthoDB" id="247151at2"/>
<evidence type="ECO:0000313" key="5">
    <source>
        <dbReference type="Proteomes" id="UP000076878"/>
    </source>
</evidence>
<evidence type="ECO:0000256" key="1">
    <source>
        <dbReference type="SAM" id="MobiDB-lite"/>
    </source>
</evidence>
<evidence type="ECO:0000313" key="3">
    <source>
        <dbReference type="EMBL" id="CZQ89187.1"/>
    </source>
</evidence>
<dbReference type="EMBL" id="FNYT01000004">
    <property type="protein sequence ID" value="SEI85303.1"/>
    <property type="molecule type" value="Genomic_DNA"/>
</dbReference>
<evidence type="ECO:0000259" key="2">
    <source>
        <dbReference type="PROSITE" id="PS50943"/>
    </source>
</evidence>
<feature type="compositionally biased region" description="Polar residues" evidence="1">
    <location>
        <begin position="212"/>
        <end position="222"/>
    </location>
</feature>
<evidence type="ECO:0000313" key="6">
    <source>
        <dbReference type="Proteomes" id="UP000199280"/>
    </source>
</evidence>
<gene>
    <name evidence="4" type="ORF">SAMN05216375_10480</name>
    <name evidence="3" type="ORF">TR210_776</name>
</gene>
<name>A0A143YHQ7_9LACT</name>
<dbReference type="CDD" id="cd00093">
    <property type="entry name" value="HTH_XRE"/>
    <property type="match status" value="1"/>
</dbReference>
<feature type="region of interest" description="Disordered" evidence="1">
    <location>
        <begin position="201"/>
        <end position="222"/>
    </location>
</feature>
<dbReference type="EMBL" id="FJNB01000004">
    <property type="protein sequence ID" value="CZQ89187.1"/>
    <property type="molecule type" value="Genomic_DNA"/>
</dbReference>
<accession>A0A143YHQ7</accession>
<evidence type="ECO:0000313" key="4">
    <source>
        <dbReference type="EMBL" id="SEI85303.1"/>
    </source>
</evidence>
<sequence>MGNKSTATVPVNKKRFMEVLKLRKCSIRKLGNAYDEIERTEKTIRRYLDKGEIPPDLLNKIAKFLNVHPDYLSGVYDTKADQIKNAYLRSLSKANINPEKYPYLLKARSDIDYTSYFENILTMNNITMEQFRTLPPRDRITFRQEMVVAILQVVAKHFTQDSLGNDLAAELSYCEAFVGDFDPFSYFAHLEGIGLSEDDIEFPPDDGEPSDFETSLQKKYGI</sequence>
<reference evidence="4 6" key="2">
    <citation type="submission" date="2016-10" db="EMBL/GenBank/DDBJ databases">
        <authorList>
            <person name="Varghese N."/>
            <person name="Submissions S."/>
        </authorList>
    </citation>
    <scope>NUCLEOTIDE SEQUENCE [LARGE SCALE GENOMIC DNA]</scope>
    <source>
        <strain evidence="4 6">DSM 22150</strain>
    </source>
</reference>
<protein>
    <recommendedName>
        <fullName evidence="2">HTH cro/C1-type domain-containing protein</fullName>
    </recommendedName>
</protein>
<dbReference type="InterPro" id="IPR001387">
    <property type="entry name" value="Cro/C1-type_HTH"/>
</dbReference>
<dbReference type="RefSeq" id="WP_068621766.1">
    <property type="nucleotide sequence ID" value="NZ_FJNB01000004.1"/>
</dbReference>
<organism evidence="3 5">
    <name type="scientific">Trichococcus ilyis</name>
    <dbReference type="NCBI Taxonomy" id="640938"/>
    <lineage>
        <taxon>Bacteria</taxon>
        <taxon>Bacillati</taxon>
        <taxon>Bacillota</taxon>
        <taxon>Bacilli</taxon>
        <taxon>Lactobacillales</taxon>
        <taxon>Carnobacteriaceae</taxon>
        <taxon>Trichococcus</taxon>
    </lineage>
</organism>
<reference evidence="3 5" key="1">
    <citation type="submission" date="2016-02" db="EMBL/GenBank/DDBJ databases">
        <authorList>
            <person name="Wen L."/>
            <person name="He K."/>
            <person name="Yang H."/>
        </authorList>
    </citation>
    <scope>NUCLEOTIDE SEQUENCE [LARGE SCALE GENOMIC DNA]</scope>
    <source>
        <strain evidence="3">Trichococcus_R210</strain>
    </source>
</reference>
<keyword evidence="6" id="KW-1185">Reference proteome</keyword>
<feature type="domain" description="HTH cro/C1-type" evidence="2">
    <location>
        <begin position="49"/>
        <end position="72"/>
    </location>
</feature>
<feature type="compositionally biased region" description="Acidic residues" evidence="1">
    <location>
        <begin position="201"/>
        <end position="211"/>
    </location>
</feature>
<dbReference type="InterPro" id="IPR010982">
    <property type="entry name" value="Lambda_DNA-bd_dom_sf"/>
</dbReference>
<proteinExistence type="predicted"/>
<dbReference type="GO" id="GO:0003677">
    <property type="term" value="F:DNA binding"/>
    <property type="evidence" value="ECO:0007669"/>
    <property type="project" value="InterPro"/>
</dbReference>
<dbReference type="Gene3D" id="1.10.260.40">
    <property type="entry name" value="lambda repressor-like DNA-binding domains"/>
    <property type="match status" value="1"/>
</dbReference>